<evidence type="ECO:0000313" key="2">
    <source>
        <dbReference type="Proteomes" id="UP000037035"/>
    </source>
</evidence>
<dbReference type="EMBL" id="LAVV01008058">
    <property type="protein sequence ID" value="KNZ53919.1"/>
    <property type="molecule type" value="Genomic_DNA"/>
</dbReference>
<evidence type="ECO:0000313" key="1">
    <source>
        <dbReference type="EMBL" id="KNZ53919.1"/>
    </source>
</evidence>
<dbReference type="InterPro" id="IPR052436">
    <property type="entry name" value="LTO1_adapter"/>
</dbReference>
<dbReference type="AlphaFoldDB" id="A0A0L6UZL5"/>
<evidence type="ECO:0008006" key="3">
    <source>
        <dbReference type="Google" id="ProtNLM"/>
    </source>
</evidence>
<protein>
    <recommendedName>
        <fullName evidence="3">Essential protein Yae1 N-terminal domain-containing protein</fullName>
    </recommendedName>
</protein>
<gene>
    <name evidence="1" type="ORF">VP01_30g12</name>
</gene>
<organism evidence="1 2">
    <name type="scientific">Puccinia sorghi</name>
    <dbReference type="NCBI Taxonomy" id="27349"/>
    <lineage>
        <taxon>Eukaryota</taxon>
        <taxon>Fungi</taxon>
        <taxon>Dikarya</taxon>
        <taxon>Basidiomycota</taxon>
        <taxon>Pucciniomycotina</taxon>
        <taxon>Pucciniomycetes</taxon>
        <taxon>Pucciniales</taxon>
        <taxon>Pucciniaceae</taxon>
        <taxon>Puccinia</taxon>
    </lineage>
</organism>
<dbReference type="VEuPathDB" id="FungiDB:VP01_30g12"/>
<proteinExistence type="predicted"/>
<accession>A0A0L6UZL5</accession>
<dbReference type="PANTHER" id="PTHR28532:SF1">
    <property type="entry name" value="ORAL CANCER OVEREXPRESSED 1"/>
    <property type="match status" value="1"/>
</dbReference>
<dbReference type="STRING" id="27349.A0A0L6UZL5"/>
<name>A0A0L6UZL5_9BASI</name>
<reference evidence="1 2" key="1">
    <citation type="submission" date="2015-08" db="EMBL/GenBank/DDBJ databases">
        <title>Next Generation Sequencing and Analysis of the Genome of Puccinia sorghi L Schw, the Causal Agent of Maize Common Rust.</title>
        <authorList>
            <person name="Rochi L."/>
            <person name="Burguener G."/>
            <person name="Darino M."/>
            <person name="Turjanski A."/>
            <person name="Kreff E."/>
            <person name="Dieguez M.J."/>
            <person name="Sacco F."/>
        </authorList>
    </citation>
    <scope>NUCLEOTIDE SEQUENCE [LARGE SCALE GENOMIC DNA]</scope>
    <source>
        <strain evidence="1 2">RO10H11247</strain>
    </source>
</reference>
<comment type="caution">
    <text evidence="1">The sequence shown here is derived from an EMBL/GenBank/DDBJ whole genome shotgun (WGS) entry which is preliminary data.</text>
</comment>
<keyword evidence="2" id="KW-1185">Reference proteome</keyword>
<dbReference type="Proteomes" id="UP000037035">
    <property type="component" value="Unassembled WGS sequence"/>
</dbReference>
<dbReference type="OrthoDB" id="48036at2759"/>
<sequence length="166" mass="18586">MILAGRMCGRPTNRWRAHPPGAQPFMFAHGWSPGRLITMDSIDSLNHLEEQFFEAGYQVGVQDGQEAGQLEGHQLGDKEGFKLWEELGYYLGQAQIWGGTQDNTAKLKAKIQNLIALIEAFPTHNPPESHEADILSHLNNIRANYRMCCANMGLRPRIREAGTESV</sequence>
<dbReference type="PANTHER" id="PTHR28532">
    <property type="entry name" value="GEO13458P1"/>
    <property type="match status" value="1"/>
</dbReference>